<evidence type="ECO:0000256" key="7">
    <source>
        <dbReference type="ARBA" id="ARBA00023136"/>
    </source>
</evidence>
<feature type="region of interest" description="Disordered" evidence="10">
    <location>
        <begin position="300"/>
        <end position="322"/>
    </location>
</feature>
<reference evidence="12 13" key="1">
    <citation type="submission" date="2024-02" db="EMBL/GenBank/DDBJ databases">
        <title>A draft genome for the cacao thread blight pathogen Marasmius crinis-equi.</title>
        <authorList>
            <person name="Cohen S.P."/>
            <person name="Baruah I.K."/>
            <person name="Amoako-Attah I."/>
            <person name="Bukari Y."/>
            <person name="Meinhardt L.W."/>
            <person name="Bailey B.A."/>
        </authorList>
    </citation>
    <scope>NUCLEOTIDE SEQUENCE [LARGE SCALE GENOMIC DNA]</scope>
    <source>
        <strain evidence="12 13">GH-76</strain>
    </source>
</reference>
<keyword evidence="13" id="KW-1185">Reference proteome</keyword>
<evidence type="ECO:0000256" key="3">
    <source>
        <dbReference type="ARBA" id="ARBA00022507"/>
    </source>
</evidence>
<evidence type="ECO:0000256" key="11">
    <source>
        <dbReference type="SAM" id="Phobius"/>
    </source>
</evidence>
<dbReference type="Pfam" id="PF02076">
    <property type="entry name" value="STE3"/>
    <property type="match status" value="1"/>
</dbReference>
<evidence type="ECO:0000256" key="9">
    <source>
        <dbReference type="ARBA" id="ARBA00023224"/>
    </source>
</evidence>
<organism evidence="12 13">
    <name type="scientific">Marasmius crinis-equi</name>
    <dbReference type="NCBI Taxonomy" id="585013"/>
    <lineage>
        <taxon>Eukaryota</taxon>
        <taxon>Fungi</taxon>
        <taxon>Dikarya</taxon>
        <taxon>Basidiomycota</taxon>
        <taxon>Agaricomycotina</taxon>
        <taxon>Agaricomycetes</taxon>
        <taxon>Agaricomycetidae</taxon>
        <taxon>Agaricales</taxon>
        <taxon>Marasmiineae</taxon>
        <taxon>Marasmiaceae</taxon>
        <taxon>Marasmius</taxon>
    </lineage>
</organism>
<proteinExistence type="inferred from homology"/>
<feature type="transmembrane region" description="Helical" evidence="11">
    <location>
        <begin position="166"/>
        <end position="190"/>
    </location>
</feature>
<keyword evidence="4 11" id="KW-0812">Transmembrane</keyword>
<keyword evidence="6" id="KW-0297">G-protein coupled receptor</keyword>
<evidence type="ECO:0000256" key="4">
    <source>
        <dbReference type="ARBA" id="ARBA00022692"/>
    </source>
</evidence>
<dbReference type="PANTHER" id="PTHR28097:SF1">
    <property type="entry name" value="PHEROMONE A FACTOR RECEPTOR"/>
    <property type="match status" value="1"/>
</dbReference>
<keyword evidence="3" id="KW-0589">Pheromone response</keyword>
<accession>A0ABR3FE58</accession>
<dbReference type="CDD" id="cd14966">
    <property type="entry name" value="7tmD_STE3"/>
    <property type="match status" value="1"/>
</dbReference>
<evidence type="ECO:0000256" key="1">
    <source>
        <dbReference type="ARBA" id="ARBA00004141"/>
    </source>
</evidence>
<dbReference type="InterPro" id="IPR001499">
    <property type="entry name" value="GPCR_STE3"/>
</dbReference>
<dbReference type="EMBL" id="JBAHYK010000483">
    <property type="protein sequence ID" value="KAL0573614.1"/>
    <property type="molecule type" value="Genomic_DNA"/>
</dbReference>
<keyword evidence="7 11" id="KW-0472">Membrane</keyword>
<feature type="transmembrane region" description="Helical" evidence="11">
    <location>
        <begin position="116"/>
        <end position="145"/>
    </location>
</feature>
<comment type="subcellular location">
    <subcellularLocation>
        <location evidence="1">Membrane</location>
        <topology evidence="1">Multi-pass membrane protein</topology>
    </subcellularLocation>
</comment>
<name>A0ABR3FE58_9AGAR</name>
<comment type="similarity">
    <text evidence="2">Belongs to the G-protein coupled receptor 4 family.</text>
</comment>
<comment type="caution">
    <text evidence="12">The sequence shown here is derived from an EMBL/GenBank/DDBJ whole genome shotgun (WGS) entry which is preliminary data.</text>
</comment>
<feature type="transmembrane region" description="Helical" evidence="11">
    <location>
        <begin position="233"/>
        <end position="251"/>
    </location>
</feature>
<feature type="transmembrane region" description="Helical" evidence="11">
    <location>
        <begin position="75"/>
        <end position="96"/>
    </location>
</feature>
<keyword evidence="9" id="KW-0807">Transducer</keyword>
<evidence type="ECO:0000256" key="8">
    <source>
        <dbReference type="ARBA" id="ARBA00023170"/>
    </source>
</evidence>
<evidence type="ECO:0000313" key="13">
    <source>
        <dbReference type="Proteomes" id="UP001465976"/>
    </source>
</evidence>
<evidence type="ECO:0000313" key="12">
    <source>
        <dbReference type="EMBL" id="KAL0573614.1"/>
    </source>
</evidence>
<gene>
    <name evidence="12" type="primary">STE3_4</name>
    <name evidence="12" type="ORF">V5O48_008344</name>
</gene>
<evidence type="ECO:0000256" key="10">
    <source>
        <dbReference type="SAM" id="MobiDB-lite"/>
    </source>
</evidence>
<dbReference type="PANTHER" id="PTHR28097">
    <property type="entry name" value="PHEROMONE A FACTOR RECEPTOR"/>
    <property type="match status" value="1"/>
</dbReference>
<evidence type="ECO:0000256" key="2">
    <source>
        <dbReference type="ARBA" id="ARBA00011085"/>
    </source>
</evidence>
<sequence length="322" mass="35970">MIWLALANLNFLINSILWHGRVDNFAPVWCDISTKYVIGVNTAVGACTLCIVRRLYLIATTDTVIITESDKKRAIAVDLAICVGIPILDMILHYIPQGHRFDILEDVGCYPTIYSTWVAIVLVTGWPLALGCISAIYGLLCLRAFHRRRKQINELLSRNTTMNSNHYIRLMCLAASDILFTVPFSTFIIAQDVKIGLSPWISWEDTHFGFSMVLLEPAMFWRADKTNQSRVEFTRWAPVMCSVVFFGLFGLTARARKNYRTAATFALGKMGLSLPVATAKNGEQPQSSVLSWNARPGVSTAFSDDLRQPAGIASEPQERSEV</sequence>
<evidence type="ECO:0000256" key="6">
    <source>
        <dbReference type="ARBA" id="ARBA00023040"/>
    </source>
</evidence>
<dbReference type="Proteomes" id="UP001465976">
    <property type="component" value="Unassembled WGS sequence"/>
</dbReference>
<keyword evidence="5 11" id="KW-1133">Transmembrane helix</keyword>
<protein>
    <submittedName>
        <fullName evidence="12">A-factor receptor</fullName>
    </submittedName>
</protein>
<keyword evidence="8 12" id="KW-0675">Receptor</keyword>
<evidence type="ECO:0000256" key="5">
    <source>
        <dbReference type="ARBA" id="ARBA00022989"/>
    </source>
</evidence>
<dbReference type="PRINTS" id="PR00899">
    <property type="entry name" value="GPCRSTE3"/>
</dbReference>